<dbReference type="OrthoDB" id="4427427at2"/>
<gene>
    <name evidence="2" type="ORF">AELLOGFF_02933</name>
</gene>
<sequence length="153" mass="17751">MSGPPPKKLSKAEARQQRKEVRRSSAAPEPIDDKYFKWSAGDLDHSYAGEWDWNLTPAETAQLLAILEDLAGKTWREVRQLNAKGHRRHHPQPLGSLCQAAQKRLEELELNLEELFRLRHGSTLRIWGHLVGPVFRIVWYDRNHRVYPTEPNS</sequence>
<reference evidence="2 3" key="1">
    <citation type="submission" date="2019-11" db="EMBL/GenBank/DDBJ databases">
        <authorList>
            <person name="Holert J."/>
        </authorList>
    </citation>
    <scope>NUCLEOTIDE SEQUENCE [LARGE SCALE GENOMIC DNA]</scope>
    <source>
        <strain evidence="2">BC8_1</strain>
    </source>
</reference>
<feature type="region of interest" description="Disordered" evidence="1">
    <location>
        <begin position="1"/>
        <end position="28"/>
    </location>
</feature>
<evidence type="ECO:0000313" key="2">
    <source>
        <dbReference type="EMBL" id="CAA0096117.1"/>
    </source>
</evidence>
<proteinExistence type="predicted"/>
<keyword evidence="3" id="KW-1185">Reference proteome</keyword>
<accession>A0A5S9NZG2</accession>
<evidence type="ECO:0000256" key="1">
    <source>
        <dbReference type="SAM" id="MobiDB-lite"/>
    </source>
</evidence>
<feature type="compositionally biased region" description="Basic and acidic residues" evidence="1">
    <location>
        <begin position="10"/>
        <end position="23"/>
    </location>
</feature>
<name>A0A5S9NZG2_MYCVN</name>
<dbReference type="Proteomes" id="UP000430146">
    <property type="component" value="Unassembled WGS sequence"/>
</dbReference>
<organism evidence="2 3">
    <name type="scientific">Mycolicibacterium vanbaalenii</name>
    <name type="common">Mycobacterium vanbaalenii</name>
    <dbReference type="NCBI Taxonomy" id="110539"/>
    <lineage>
        <taxon>Bacteria</taxon>
        <taxon>Bacillati</taxon>
        <taxon>Actinomycetota</taxon>
        <taxon>Actinomycetes</taxon>
        <taxon>Mycobacteriales</taxon>
        <taxon>Mycobacteriaceae</taxon>
        <taxon>Mycolicibacterium</taxon>
    </lineage>
</organism>
<evidence type="ECO:0000313" key="3">
    <source>
        <dbReference type="Proteomes" id="UP000430146"/>
    </source>
</evidence>
<protein>
    <submittedName>
        <fullName evidence="2">Uncharacterized protein</fullName>
    </submittedName>
</protein>
<dbReference type="AlphaFoldDB" id="A0A5S9NZG2"/>
<dbReference type="EMBL" id="CACSIP010000005">
    <property type="protein sequence ID" value="CAA0096117.1"/>
    <property type="molecule type" value="Genomic_DNA"/>
</dbReference>
<dbReference type="RefSeq" id="WP_159229265.1">
    <property type="nucleotide sequence ID" value="NZ_CACSIP010000005.1"/>
</dbReference>